<dbReference type="SFLD" id="SFLDS00003">
    <property type="entry name" value="Haloacid_Dehalogenase"/>
    <property type="match status" value="1"/>
</dbReference>
<dbReference type="InterPro" id="IPR006439">
    <property type="entry name" value="HAD-SF_hydro_IA"/>
</dbReference>
<dbReference type="PANTHER" id="PTHR43611">
    <property type="entry name" value="ALPHA-D-GLUCOSE 1-PHOSPHATE PHOSPHATASE"/>
    <property type="match status" value="1"/>
</dbReference>
<comment type="caution">
    <text evidence="1">The sequence shown here is derived from an EMBL/GenBank/DDBJ whole genome shotgun (WGS) entry which is preliminary data.</text>
</comment>
<evidence type="ECO:0000313" key="1">
    <source>
        <dbReference type="EMBL" id="GAG70859.1"/>
    </source>
</evidence>
<dbReference type="Gene3D" id="3.40.50.1000">
    <property type="entry name" value="HAD superfamily/HAD-like"/>
    <property type="match status" value="1"/>
</dbReference>
<evidence type="ECO:0008006" key="2">
    <source>
        <dbReference type="Google" id="ProtNLM"/>
    </source>
</evidence>
<dbReference type="EMBL" id="BART01002982">
    <property type="protein sequence ID" value="GAG70859.1"/>
    <property type="molecule type" value="Genomic_DNA"/>
</dbReference>
<proteinExistence type="predicted"/>
<dbReference type="AlphaFoldDB" id="X0ZN68"/>
<sequence length="209" mass="24170">MSTKWVILDVMGVIFEVSDDTNDLLVPYIQKINDMISAEKINEMYLKASLGEISSFDFWNELGFGLKYPEIERDYLDTCLRIDSEFAEIAKTLSKSYSLAILSNDVKEWSNYLRTKFDLSRLFKIIIISSEVGYRKPDKRIYNILLDRIQSLSSDCVFVDDRAKNLRPASEIGIKTIRFVREESNNDISADFEISGFAELPQAIERLFK</sequence>
<dbReference type="InterPro" id="IPR023214">
    <property type="entry name" value="HAD_sf"/>
</dbReference>
<dbReference type="PANTHER" id="PTHR43611:SF3">
    <property type="entry name" value="FLAVIN MONONUCLEOTIDE HYDROLASE 1, CHLOROPLATIC"/>
    <property type="match status" value="1"/>
</dbReference>
<protein>
    <recommendedName>
        <fullName evidence="2">HAD family hydrolase</fullName>
    </recommendedName>
</protein>
<accession>X0ZN68</accession>
<dbReference type="InterPro" id="IPR023198">
    <property type="entry name" value="PGP-like_dom2"/>
</dbReference>
<dbReference type="SUPFAM" id="SSF56784">
    <property type="entry name" value="HAD-like"/>
    <property type="match status" value="1"/>
</dbReference>
<dbReference type="NCBIfam" id="TIGR01549">
    <property type="entry name" value="HAD-SF-IA-v1"/>
    <property type="match status" value="1"/>
</dbReference>
<dbReference type="InterPro" id="IPR041492">
    <property type="entry name" value="HAD_2"/>
</dbReference>
<dbReference type="Pfam" id="PF13419">
    <property type="entry name" value="HAD_2"/>
    <property type="match status" value="1"/>
</dbReference>
<dbReference type="NCBIfam" id="TIGR01509">
    <property type="entry name" value="HAD-SF-IA-v3"/>
    <property type="match status" value="1"/>
</dbReference>
<reference evidence="1" key="1">
    <citation type="journal article" date="2014" name="Front. Microbiol.">
        <title>High frequency of phylogenetically diverse reductive dehalogenase-homologous genes in deep subseafloor sedimentary metagenomes.</title>
        <authorList>
            <person name="Kawai M."/>
            <person name="Futagami T."/>
            <person name="Toyoda A."/>
            <person name="Takaki Y."/>
            <person name="Nishi S."/>
            <person name="Hori S."/>
            <person name="Arai W."/>
            <person name="Tsubouchi T."/>
            <person name="Morono Y."/>
            <person name="Uchiyama I."/>
            <person name="Ito T."/>
            <person name="Fujiyama A."/>
            <person name="Inagaki F."/>
            <person name="Takami H."/>
        </authorList>
    </citation>
    <scope>NUCLEOTIDE SEQUENCE</scope>
    <source>
        <strain evidence="1">Expedition CK06-06</strain>
    </source>
</reference>
<dbReference type="Gene3D" id="1.10.150.240">
    <property type="entry name" value="Putative phosphatase, domain 2"/>
    <property type="match status" value="1"/>
</dbReference>
<dbReference type="InterPro" id="IPR036412">
    <property type="entry name" value="HAD-like_sf"/>
</dbReference>
<dbReference type="SFLD" id="SFLDG01129">
    <property type="entry name" value="C1.5:_HAD__Beta-PGM__Phosphata"/>
    <property type="match status" value="1"/>
</dbReference>
<organism evidence="1">
    <name type="scientific">marine sediment metagenome</name>
    <dbReference type="NCBI Taxonomy" id="412755"/>
    <lineage>
        <taxon>unclassified sequences</taxon>
        <taxon>metagenomes</taxon>
        <taxon>ecological metagenomes</taxon>
    </lineage>
</organism>
<gene>
    <name evidence="1" type="ORF">S01H4_08615</name>
</gene>
<name>X0ZN68_9ZZZZ</name>
<dbReference type="PRINTS" id="PR00413">
    <property type="entry name" value="HADHALOGNASE"/>
</dbReference>